<keyword evidence="11" id="KW-1185">Reference proteome</keyword>
<dbReference type="GO" id="GO:0042597">
    <property type="term" value="C:periplasmic space"/>
    <property type="evidence" value="ECO:0007669"/>
    <property type="project" value="UniProtKB-SubCell"/>
</dbReference>
<accession>A0A1T4W477</accession>
<gene>
    <name evidence="10" type="ORF">SAMN02745130_00976</name>
</gene>
<dbReference type="InterPro" id="IPR036249">
    <property type="entry name" value="Thioredoxin-like_sf"/>
</dbReference>
<dbReference type="Pfam" id="PF10411">
    <property type="entry name" value="DsbC_N"/>
    <property type="match status" value="1"/>
</dbReference>
<feature type="domain" description="Thioredoxin-like fold" evidence="9">
    <location>
        <begin position="142"/>
        <end position="266"/>
    </location>
</feature>
<dbReference type="STRING" id="92487.SAMN02745130_00976"/>
<dbReference type="InterPro" id="IPR033954">
    <property type="entry name" value="DiS-bond_Isoase_DsbC/G"/>
</dbReference>
<evidence type="ECO:0000259" key="9">
    <source>
        <dbReference type="Pfam" id="PF13098"/>
    </source>
</evidence>
<dbReference type="EMBL" id="FUYB01000003">
    <property type="protein sequence ID" value="SKA72056.1"/>
    <property type="molecule type" value="Genomic_DNA"/>
</dbReference>
<protein>
    <recommendedName>
        <fullName evidence="7">Thiol:disulfide interchange protein</fullName>
    </recommendedName>
</protein>
<evidence type="ECO:0000256" key="5">
    <source>
        <dbReference type="ARBA" id="ARBA00023157"/>
    </source>
</evidence>
<evidence type="ECO:0000256" key="3">
    <source>
        <dbReference type="ARBA" id="ARBA00022729"/>
    </source>
</evidence>
<organism evidence="10 11">
    <name type="scientific">Thiothrix eikelboomii</name>
    <dbReference type="NCBI Taxonomy" id="92487"/>
    <lineage>
        <taxon>Bacteria</taxon>
        <taxon>Pseudomonadati</taxon>
        <taxon>Pseudomonadota</taxon>
        <taxon>Gammaproteobacteria</taxon>
        <taxon>Thiotrichales</taxon>
        <taxon>Thiotrichaceae</taxon>
        <taxon>Thiothrix</taxon>
    </lineage>
</organism>
<dbReference type="SUPFAM" id="SSF52833">
    <property type="entry name" value="Thioredoxin-like"/>
    <property type="match status" value="1"/>
</dbReference>
<dbReference type="PANTHER" id="PTHR35272">
    <property type="entry name" value="THIOL:DISULFIDE INTERCHANGE PROTEIN DSBC-RELATED"/>
    <property type="match status" value="1"/>
</dbReference>
<evidence type="ECO:0000256" key="4">
    <source>
        <dbReference type="ARBA" id="ARBA00022764"/>
    </source>
</evidence>
<dbReference type="InterPro" id="IPR018950">
    <property type="entry name" value="DiS-bond_isomerase_DsbC/G_N"/>
</dbReference>
<dbReference type="AlphaFoldDB" id="A0A1T4W477"/>
<dbReference type="InterPro" id="IPR012336">
    <property type="entry name" value="Thioredoxin-like_fold"/>
</dbReference>
<comment type="similarity">
    <text evidence="2 7">Belongs to the thioredoxin family. DsbC subfamily.</text>
</comment>
<dbReference type="Proteomes" id="UP000190460">
    <property type="component" value="Unassembled WGS sequence"/>
</dbReference>
<evidence type="ECO:0000256" key="1">
    <source>
        <dbReference type="ARBA" id="ARBA00004418"/>
    </source>
</evidence>
<dbReference type="CDD" id="cd03020">
    <property type="entry name" value="DsbA_DsbC_DsbG"/>
    <property type="match status" value="1"/>
</dbReference>
<dbReference type="OrthoDB" id="12976at2"/>
<dbReference type="Gene3D" id="3.10.450.70">
    <property type="entry name" value="Disulphide bond isomerase, DsbC/G, N-terminal"/>
    <property type="match status" value="1"/>
</dbReference>
<reference evidence="10 11" key="1">
    <citation type="submission" date="2017-02" db="EMBL/GenBank/DDBJ databases">
        <authorList>
            <person name="Peterson S.W."/>
        </authorList>
    </citation>
    <scope>NUCLEOTIDE SEQUENCE [LARGE SCALE GENOMIC DNA]</scope>
    <source>
        <strain evidence="10 11">ATCC 49788</strain>
    </source>
</reference>
<comment type="subcellular location">
    <subcellularLocation>
        <location evidence="1 7">Periplasm</location>
    </subcellularLocation>
</comment>
<evidence type="ECO:0000259" key="8">
    <source>
        <dbReference type="Pfam" id="PF10411"/>
    </source>
</evidence>
<dbReference type="Gene3D" id="3.40.30.10">
    <property type="entry name" value="Glutaredoxin"/>
    <property type="match status" value="1"/>
</dbReference>
<sequence length="274" mass="29180">MNKKTMLSALVASLLIIGLANAEDKAAVAPAASTETTATTATAAAPAASSAAASIDTASLNEKLKPLFGSAADSINPTPVNGIYEAKFGTELVYVSADGRYFFSGDLIDGATRTNLSEQSRTVERKAMLSKIEEKDAVIFKAKGEQKHLLTVFTDVDCGYCVKLHKEVPQLNEAGVSVRYLAYPRAGVGSESYKKIVNVWCADDKLDAMTKSKAGETIATKECENPVAKEFELGQKLGVNGTPALFTEDGTMIPGYRPADQLVKILDDMKTKVN</sequence>
<dbReference type="InterPro" id="IPR009094">
    <property type="entry name" value="DiS-bond_isomerase_DsbC/G_N_sf"/>
</dbReference>
<evidence type="ECO:0000313" key="10">
    <source>
        <dbReference type="EMBL" id="SKA72056.1"/>
    </source>
</evidence>
<feature type="domain" description="Disulphide bond isomerase DsbC/G N-terminal" evidence="8">
    <location>
        <begin position="52"/>
        <end position="118"/>
    </location>
</feature>
<dbReference type="SUPFAM" id="SSF54423">
    <property type="entry name" value="DsbC/DsbG N-terminal domain-like"/>
    <property type="match status" value="1"/>
</dbReference>
<proteinExistence type="inferred from homology"/>
<comment type="function">
    <text evidence="7">Required for disulfide bond formation in some periplasmic proteins. Acts by transferring its disulfide bond to other proteins and is reduced in the process.</text>
</comment>
<evidence type="ECO:0000256" key="6">
    <source>
        <dbReference type="ARBA" id="ARBA00023284"/>
    </source>
</evidence>
<feature type="chain" id="PRO_5011809827" description="Thiol:disulfide interchange protein" evidence="7">
    <location>
        <begin position="23"/>
        <end position="274"/>
    </location>
</feature>
<keyword evidence="5" id="KW-1015">Disulfide bond</keyword>
<dbReference type="Pfam" id="PF13098">
    <property type="entry name" value="Thioredoxin_2"/>
    <property type="match status" value="1"/>
</dbReference>
<evidence type="ECO:0000256" key="2">
    <source>
        <dbReference type="ARBA" id="ARBA00009813"/>
    </source>
</evidence>
<keyword evidence="3 7" id="KW-0732">Signal</keyword>
<keyword evidence="4 7" id="KW-0574">Periplasm</keyword>
<keyword evidence="6 7" id="KW-0676">Redox-active center</keyword>
<dbReference type="InterPro" id="IPR051470">
    <property type="entry name" value="Thiol:disulfide_interchange"/>
</dbReference>
<evidence type="ECO:0000256" key="7">
    <source>
        <dbReference type="RuleBase" id="RU364038"/>
    </source>
</evidence>
<feature type="signal peptide" evidence="7">
    <location>
        <begin position="1"/>
        <end position="22"/>
    </location>
</feature>
<evidence type="ECO:0000313" key="11">
    <source>
        <dbReference type="Proteomes" id="UP000190460"/>
    </source>
</evidence>
<dbReference type="RefSeq" id="WP_078921463.1">
    <property type="nucleotide sequence ID" value="NZ_FUYB01000003.1"/>
</dbReference>
<name>A0A1T4W477_9GAMM</name>
<dbReference type="PANTHER" id="PTHR35272:SF3">
    <property type="entry name" value="THIOL:DISULFIDE INTERCHANGE PROTEIN DSBC"/>
    <property type="match status" value="1"/>
</dbReference>